<evidence type="ECO:0000256" key="1">
    <source>
        <dbReference type="SAM" id="Phobius"/>
    </source>
</evidence>
<dbReference type="RefSeq" id="WP_273616388.1">
    <property type="nucleotide sequence ID" value="NZ_CP117416.1"/>
</dbReference>
<protein>
    <submittedName>
        <fullName evidence="2">Uncharacterized protein</fullName>
    </submittedName>
</protein>
<organism evidence="2 3">
    <name type="scientific">Paenibacillus kyungheensis</name>
    <dbReference type="NCBI Taxonomy" id="1452732"/>
    <lineage>
        <taxon>Bacteria</taxon>
        <taxon>Bacillati</taxon>
        <taxon>Bacillota</taxon>
        <taxon>Bacilli</taxon>
        <taxon>Bacillales</taxon>
        <taxon>Paenibacillaceae</taxon>
        <taxon>Paenibacillus</taxon>
    </lineage>
</organism>
<keyword evidence="1" id="KW-0472">Membrane</keyword>
<reference evidence="2 3" key="1">
    <citation type="submission" date="2023-02" db="EMBL/GenBank/DDBJ databases">
        <title>Genome sequence of Paenibacillus kyungheensis KACC 18744.</title>
        <authorList>
            <person name="Kim S."/>
            <person name="Heo J."/>
            <person name="Kwon S.-W."/>
        </authorList>
    </citation>
    <scope>NUCLEOTIDE SEQUENCE [LARGE SCALE GENOMIC DNA]</scope>
    <source>
        <strain evidence="2 3">KACC 18744</strain>
    </source>
</reference>
<evidence type="ECO:0000313" key="2">
    <source>
        <dbReference type="EMBL" id="WCT58237.1"/>
    </source>
</evidence>
<keyword evidence="3" id="KW-1185">Reference proteome</keyword>
<dbReference type="Proteomes" id="UP001220509">
    <property type="component" value="Chromosome"/>
</dbReference>
<dbReference type="EMBL" id="CP117416">
    <property type="protein sequence ID" value="WCT58237.1"/>
    <property type="molecule type" value="Genomic_DNA"/>
</dbReference>
<dbReference type="KEGG" id="pka:PQ456_01880"/>
<accession>A0AAX3M8J7</accession>
<name>A0AAX3M8J7_9BACL</name>
<proteinExistence type="predicted"/>
<keyword evidence="1" id="KW-1133">Transmembrane helix</keyword>
<sequence>MIMIDWEKWKELEWKLFKFWISIPRILRISIIPLILVIISILGWVKIFSE</sequence>
<gene>
    <name evidence="2" type="ORF">PQ456_01880</name>
</gene>
<dbReference type="AlphaFoldDB" id="A0AAX3M8J7"/>
<feature type="transmembrane region" description="Helical" evidence="1">
    <location>
        <begin position="26"/>
        <end position="45"/>
    </location>
</feature>
<keyword evidence="1" id="KW-0812">Transmembrane</keyword>
<evidence type="ECO:0000313" key="3">
    <source>
        <dbReference type="Proteomes" id="UP001220509"/>
    </source>
</evidence>